<feature type="domain" description="HTH hxlR-type" evidence="4">
    <location>
        <begin position="10"/>
        <end position="108"/>
    </location>
</feature>
<dbReference type="Pfam" id="PF01638">
    <property type="entry name" value="HxlR"/>
    <property type="match status" value="1"/>
</dbReference>
<dbReference type="InterPro" id="IPR036390">
    <property type="entry name" value="WH_DNA-bd_sf"/>
</dbReference>
<dbReference type="Gene3D" id="1.10.10.10">
    <property type="entry name" value="Winged helix-like DNA-binding domain superfamily/Winged helix DNA-binding domain"/>
    <property type="match status" value="1"/>
</dbReference>
<name>A0A918XWS0_9PROT</name>
<accession>A0A918XWS0</accession>
<comment type="caution">
    <text evidence="5">The sequence shown here is derived from an EMBL/GenBank/DDBJ whole genome shotgun (WGS) entry which is preliminary data.</text>
</comment>
<dbReference type="AlphaFoldDB" id="A0A918XWS0"/>
<evidence type="ECO:0000313" key="5">
    <source>
        <dbReference type="EMBL" id="GHD60839.1"/>
    </source>
</evidence>
<keyword evidence="3" id="KW-0804">Transcription</keyword>
<keyword evidence="6" id="KW-1185">Reference proteome</keyword>
<dbReference type="InterPro" id="IPR002577">
    <property type="entry name" value="HTH_HxlR"/>
</dbReference>
<dbReference type="EMBL" id="BMZS01000012">
    <property type="protein sequence ID" value="GHD60839.1"/>
    <property type="molecule type" value="Genomic_DNA"/>
</dbReference>
<evidence type="ECO:0000256" key="2">
    <source>
        <dbReference type="ARBA" id="ARBA00023125"/>
    </source>
</evidence>
<dbReference type="Proteomes" id="UP000630353">
    <property type="component" value="Unassembled WGS sequence"/>
</dbReference>
<dbReference type="InterPro" id="IPR036388">
    <property type="entry name" value="WH-like_DNA-bd_sf"/>
</dbReference>
<evidence type="ECO:0000256" key="1">
    <source>
        <dbReference type="ARBA" id="ARBA00023015"/>
    </source>
</evidence>
<evidence type="ECO:0000256" key="3">
    <source>
        <dbReference type="ARBA" id="ARBA00023163"/>
    </source>
</evidence>
<evidence type="ECO:0000259" key="4">
    <source>
        <dbReference type="PROSITE" id="PS51118"/>
    </source>
</evidence>
<dbReference type="PANTHER" id="PTHR33204:SF39">
    <property type="entry name" value="TRANSCRIPTIONAL REGULATORY PROTEIN"/>
    <property type="match status" value="1"/>
</dbReference>
<organism evidence="5 6">
    <name type="scientific">Thalassobaculum fulvum</name>
    <dbReference type="NCBI Taxonomy" id="1633335"/>
    <lineage>
        <taxon>Bacteria</taxon>
        <taxon>Pseudomonadati</taxon>
        <taxon>Pseudomonadota</taxon>
        <taxon>Alphaproteobacteria</taxon>
        <taxon>Rhodospirillales</taxon>
        <taxon>Thalassobaculaceae</taxon>
        <taxon>Thalassobaculum</taxon>
    </lineage>
</organism>
<dbReference type="SUPFAM" id="SSF46785">
    <property type="entry name" value="Winged helix' DNA-binding domain"/>
    <property type="match status" value="1"/>
</dbReference>
<keyword evidence="2" id="KW-0238">DNA-binding</keyword>
<dbReference type="GO" id="GO:0003677">
    <property type="term" value="F:DNA binding"/>
    <property type="evidence" value="ECO:0007669"/>
    <property type="project" value="UniProtKB-KW"/>
</dbReference>
<keyword evidence="1" id="KW-0805">Transcription regulation</keyword>
<dbReference type="RefSeq" id="WP_189994323.1">
    <property type="nucleotide sequence ID" value="NZ_BMZS01000012.1"/>
</dbReference>
<gene>
    <name evidence="5" type="ORF">GCM10017083_47310</name>
</gene>
<reference evidence="5" key="2">
    <citation type="submission" date="2020-09" db="EMBL/GenBank/DDBJ databases">
        <authorList>
            <person name="Sun Q."/>
            <person name="Kim S."/>
        </authorList>
    </citation>
    <scope>NUCLEOTIDE SEQUENCE</scope>
    <source>
        <strain evidence="5">KCTC 42651</strain>
    </source>
</reference>
<sequence>MEWDGDLAECPVRDVIDRVGDKWSVLLLLELSAGSRRFMVLRRALPDISQRMLTKSLRQLERDGLVSRTVYPTKPPSVEYALTPLGGSLFDTLGNLVRWADSHHGEIRRARAEFDRREGDSAAA</sequence>
<dbReference type="PROSITE" id="PS51118">
    <property type="entry name" value="HTH_HXLR"/>
    <property type="match status" value="1"/>
</dbReference>
<protein>
    <submittedName>
        <fullName evidence="5">HxlR family transcriptional regulator</fullName>
    </submittedName>
</protein>
<dbReference type="PANTHER" id="PTHR33204">
    <property type="entry name" value="TRANSCRIPTIONAL REGULATOR, MARR FAMILY"/>
    <property type="match status" value="1"/>
</dbReference>
<proteinExistence type="predicted"/>
<evidence type="ECO:0000313" key="6">
    <source>
        <dbReference type="Proteomes" id="UP000630353"/>
    </source>
</evidence>
<reference evidence="5" key="1">
    <citation type="journal article" date="2014" name="Int. J. Syst. Evol. Microbiol.">
        <title>Complete genome sequence of Corynebacterium casei LMG S-19264T (=DSM 44701T), isolated from a smear-ripened cheese.</title>
        <authorList>
            <consortium name="US DOE Joint Genome Institute (JGI-PGF)"/>
            <person name="Walter F."/>
            <person name="Albersmeier A."/>
            <person name="Kalinowski J."/>
            <person name="Ruckert C."/>
        </authorList>
    </citation>
    <scope>NUCLEOTIDE SEQUENCE</scope>
    <source>
        <strain evidence="5">KCTC 42651</strain>
    </source>
</reference>